<keyword evidence="6" id="KW-0378">Hydrolase</keyword>
<evidence type="ECO:0000256" key="5">
    <source>
        <dbReference type="ARBA" id="ARBA00022723"/>
    </source>
</evidence>
<evidence type="ECO:0000256" key="6">
    <source>
        <dbReference type="ARBA" id="ARBA00022801"/>
    </source>
</evidence>
<dbReference type="Gene3D" id="3.40.50.1000">
    <property type="entry name" value="HAD superfamily/HAD-like"/>
    <property type="match status" value="1"/>
</dbReference>
<evidence type="ECO:0000256" key="4">
    <source>
        <dbReference type="ARBA" id="ARBA00022605"/>
    </source>
</evidence>
<proteinExistence type="predicted"/>
<reference evidence="9" key="1">
    <citation type="journal article" date="2002" name="Environ. Microbiol.">
        <title>First insight into the genome of an uncultivated crenarchaeote from soil.</title>
        <authorList>
            <person name="Quaiser A."/>
            <person name="Ochsenreiter T."/>
            <person name="Klenk H.P."/>
            <person name="Kletzin A."/>
            <person name="Treusch A.H."/>
            <person name="Meurer G."/>
            <person name="Eck J."/>
            <person name="Sensen C.W."/>
            <person name="Schleper C."/>
        </authorList>
    </citation>
    <scope>NUCLEOTIDE SEQUENCE</scope>
</reference>
<comment type="pathway">
    <text evidence="2">Amino-acid biosynthesis; L-serine biosynthesis; L-serine from 3-phospho-D-glycerate: step 3/3.</text>
</comment>
<dbReference type="PANTHER" id="PTHR43344">
    <property type="entry name" value="PHOSPHOSERINE PHOSPHATASE"/>
    <property type="match status" value="1"/>
</dbReference>
<dbReference type="PANTHER" id="PTHR43344:SF2">
    <property type="entry name" value="PHOSPHOSERINE PHOSPHATASE"/>
    <property type="match status" value="1"/>
</dbReference>
<dbReference type="InterPro" id="IPR050582">
    <property type="entry name" value="HAD-like_SerB"/>
</dbReference>
<evidence type="ECO:0000256" key="1">
    <source>
        <dbReference type="ARBA" id="ARBA00001946"/>
    </source>
</evidence>
<evidence type="ECO:0000256" key="2">
    <source>
        <dbReference type="ARBA" id="ARBA00005135"/>
    </source>
</evidence>
<dbReference type="GO" id="GO:0000287">
    <property type="term" value="F:magnesium ion binding"/>
    <property type="evidence" value="ECO:0007669"/>
    <property type="project" value="TreeGrafter"/>
</dbReference>
<keyword evidence="4" id="KW-0028">Amino-acid biosynthesis</keyword>
<dbReference type="GO" id="GO:0006564">
    <property type="term" value="P:L-serine biosynthetic process"/>
    <property type="evidence" value="ECO:0007669"/>
    <property type="project" value="UniProtKB-KW"/>
</dbReference>
<organism evidence="9">
    <name type="scientific">uncultured crenarchaeote</name>
    <dbReference type="NCBI Taxonomy" id="29281"/>
    <lineage>
        <taxon>Archaea</taxon>
        <taxon>Thermoproteota</taxon>
        <taxon>environmental samples</taxon>
    </lineage>
</organism>
<protein>
    <recommendedName>
        <fullName evidence="3">phosphoserine phosphatase</fullName>
        <ecNumber evidence="3">3.1.3.3</ecNumber>
    </recommendedName>
</protein>
<evidence type="ECO:0000313" key="9">
    <source>
        <dbReference type="EMBL" id="CAD42691.1"/>
    </source>
</evidence>
<accession>Q8NKM9</accession>
<dbReference type="GO" id="GO:0005737">
    <property type="term" value="C:cytoplasm"/>
    <property type="evidence" value="ECO:0007669"/>
    <property type="project" value="TreeGrafter"/>
</dbReference>
<comment type="cofactor">
    <cofactor evidence="1">
        <name>Mg(2+)</name>
        <dbReference type="ChEBI" id="CHEBI:18420"/>
    </cofactor>
</comment>
<dbReference type="NCBIfam" id="TIGR01488">
    <property type="entry name" value="HAD-SF-IB"/>
    <property type="match status" value="1"/>
</dbReference>
<evidence type="ECO:0000256" key="8">
    <source>
        <dbReference type="ARBA" id="ARBA00023299"/>
    </source>
</evidence>
<dbReference type="InterPro" id="IPR036412">
    <property type="entry name" value="HAD-like_sf"/>
</dbReference>
<dbReference type="InterPro" id="IPR023214">
    <property type="entry name" value="HAD_sf"/>
</dbReference>
<dbReference type="EMBL" id="AJ496176">
    <property type="protein sequence ID" value="CAD42691.1"/>
    <property type="molecule type" value="Genomic_DNA"/>
</dbReference>
<dbReference type="SUPFAM" id="SSF56784">
    <property type="entry name" value="HAD-like"/>
    <property type="match status" value="1"/>
</dbReference>
<dbReference type="AlphaFoldDB" id="Q8NKM9"/>
<keyword evidence="7" id="KW-0460">Magnesium</keyword>
<keyword evidence="5" id="KW-0479">Metal-binding</keyword>
<keyword evidence="8" id="KW-0718">Serine biosynthesis</keyword>
<sequence length="221" mass="24742">MLYPMEFKSTLAVFDMDGTLIDGRLIEVLSKKFGLYAQVRHIQSDKSIPGYVKTQKIAAVIRGIEEREIEIALDSIPPAKNSQEVISLLKKKGFRIGIITDSYSVAAQALVNKLDLDFFYANELKVDNGIVTGEINMPLGWEKIDCFCKNSVCKRYHMEIHAKKICADIKNTIAIGDTKGDLCMIKQAGIGIAYMPKDKYINETINKVNTPDMIGVLDFIE</sequence>
<dbReference type="GO" id="GO:0036424">
    <property type="term" value="F:L-phosphoserine phosphatase activity"/>
    <property type="evidence" value="ECO:0007669"/>
    <property type="project" value="TreeGrafter"/>
</dbReference>
<evidence type="ECO:0000256" key="3">
    <source>
        <dbReference type="ARBA" id="ARBA00012640"/>
    </source>
</evidence>
<name>Q8NKM9_9CREN</name>
<dbReference type="EC" id="3.1.3.3" evidence="3"/>
<evidence type="ECO:0000256" key="7">
    <source>
        <dbReference type="ARBA" id="ARBA00022842"/>
    </source>
</evidence>
<dbReference type="Pfam" id="PF12710">
    <property type="entry name" value="HAD"/>
    <property type="match status" value="1"/>
</dbReference>